<name>A0A2Z5V3W0_9COXI</name>
<evidence type="ECO:0000313" key="1">
    <source>
        <dbReference type="EMBL" id="BBB15132.1"/>
    </source>
</evidence>
<dbReference type="EMBL" id="AP018005">
    <property type="protein sequence ID" value="BBB15132.1"/>
    <property type="molecule type" value="Genomic_DNA"/>
</dbReference>
<dbReference type="RefSeq" id="WP_126322616.1">
    <property type="nucleotide sequence ID" value="NZ_AP018005.1"/>
</dbReference>
<dbReference type="Proteomes" id="UP000282483">
    <property type="component" value="Chromosome"/>
</dbReference>
<evidence type="ECO:0000313" key="2">
    <source>
        <dbReference type="Proteomes" id="UP000282483"/>
    </source>
</evidence>
<dbReference type="AlphaFoldDB" id="A0A2Z5V3W0"/>
<dbReference type="KEGG" id="rvi:RVIR1_06330"/>
<proteinExistence type="predicted"/>
<protein>
    <submittedName>
        <fullName evidence="1">Uncharacterized protein</fullName>
    </submittedName>
</protein>
<organism evidence="1 2">
    <name type="scientific">Candidatus Rickettsiella viridis</name>
    <dbReference type="NCBI Taxonomy" id="676208"/>
    <lineage>
        <taxon>Bacteria</taxon>
        <taxon>Pseudomonadati</taxon>
        <taxon>Pseudomonadota</taxon>
        <taxon>Gammaproteobacteria</taxon>
        <taxon>Legionellales</taxon>
        <taxon>Coxiellaceae</taxon>
        <taxon>Rickettsiella</taxon>
    </lineage>
</organism>
<dbReference type="OrthoDB" id="5660193at2"/>
<gene>
    <name evidence="1" type="ORF">RVIR1_06330</name>
</gene>
<accession>A0A2Z5V3W0</accession>
<keyword evidence="2" id="KW-1185">Reference proteome</keyword>
<reference evidence="1 2" key="1">
    <citation type="submission" date="2017-03" db="EMBL/GenBank/DDBJ databases">
        <title>The genome sequence of Candidatus Rickettsiella viridis.</title>
        <authorList>
            <person name="Nikoh N."/>
            <person name="Tsuchida T."/>
            <person name="Yamaguchi K."/>
            <person name="Maeda T."/>
            <person name="Shigenobu S."/>
            <person name="Fukatsu T."/>
        </authorList>
    </citation>
    <scope>NUCLEOTIDE SEQUENCE [LARGE SCALE GENOMIC DNA]</scope>
    <source>
        <strain evidence="1 2">Ap-RA04</strain>
    </source>
</reference>
<sequence length="110" mass="12922">MTANVSLNQLVHLKQPACDYLFQIKCLIRQLQELRDEATNLLFHAQVKSKSSDKLSKNGDIALIDIKDLYKLYSKGLIRIEAIVIELIRRKRKLNQLYKDYFSLLLEERD</sequence>